<dbReference type="SUPFAM" id="SSF100950">
    <property type="entry name" value="NagB/RpiA/CoA transferase-like"/>
    <property type="match status" value="1"/>
</dbReference>
<evidence type="ECO:0000256" key="4">
    <source>
        <dbReference type="ARBA" id="ARBA00023163"/>
    </source>
</evidence>
<accession>A0A556PQR9</accession>
<dbReference type="EMBL" id="VMHE01000003">
    <property type="protein sequence ID" value="TSJ66743.1"/>
    <property type="molecule type" value="Genomic_DNA"/>
</dbReference>
<feature type="domain" description="CggR N-terminal DNA binding" evidence="6">
    <location>
        <begin position="19"/>
        <end position="86"/>
    </location>
</feature>
<dbReference type="InterPro" id="IPR036388">
    <property type="entry name" value="WH-like_DNA-bd_sf"/>
</dbReference>
<dbReference type="AlphaFoldDB" id="A0A556PQR9"/>
<dbReference type="InterPro" id="IPR007324">
    <property type="entry name" value="Sugar-bd_dom_put"/>
</dbReference>
<dbReference type="InterPro" id="IPR036390">
    <property type="entry name" value="WH_DNA-bd_sf"/>
</dbReference>
<keyword evidence="8" id="KW-1185">Reference proteome</keyword>
<evidence type="ECO:0000259" key="6">
    <source>
        <dbReference type="Pfam" id="PF21715"/>
    </source>
</evidence>
<evidence type="ECO:0000256" key="3">
    <source>
        <dbReference type="ARBA" id="ARBA00023125"/>
    </source>
</evidence>
<name>A0A556PQR9_9BACI</name>
<proteinExistence type="inferred from homology"/>
<dbReference type="SUPFAM" id="SSF46785">
    <property type="entry name" value="Winged helix' DNA-binding domain"/>
    <property type="match status" value="1"/>
</dbReference>
<evidence type="ECO:0000256" key="2">
    <source>
        <dbReference type="ARBA" id="ARBA00023015"/>
    </source>
</evidence>
<evidence type="ECO:0000259" key="5">
    <source>
        <dbReference type="Pfam" id="PF04198"/>
    </source>
</evidence>
<keyword evidence="3" id="KW-0238">DNA-binding</keyword>
<dbReference type="Proteomes" id="UP000316425">
    <property type="component" value="Unassembled WGS sequence"/>
</dbReference>
<dbReference type="Gene3D" id="1.10.10.10">
    <property type="entry name" value="Winged helix-like DNA-binding domain superfamily/Winged helix DNA-binding domain"/>
    <property type="match status" value="1"/>
</dbReference>
<feature type="domain" description="Sugar-binding" evidence="5">
    <location>
        <begin position="92"/>
        <end position="336"/>
    </location>
</feature>
<dbReference type="Gene3D" id="3.40.50.1360">
    <property type="match status" value="1"/>
</dbReference>
<keyword evidence="2" id="KW-0805">Transcription regulation</keyword>
<dbReference type="GO" id="GO:0003677">
    <property type="term" value="F:DNA binding"/>
    <property type="evidence" value="ECO:0007669"/>
    <property type="project" value="UniProtKB-KW"/>
</dbReference>
<evidence type="ECO:0000256" key="1">
    <source>
        <dbReference type="ARBA" id="ARBA00010466"/>
    </source>
</evidence>
<sequence>MKSLYQFQQILIPELMHKMDERYRILKGIATLEPVGRRSLAEYLKETERHIRSETEFLDRQGLIEVTNKGMFITAAGHEIVESYYRMVKESTDLTTLEHQLKSRLGLKQIKIVPGDADTSPETKQILGKEAAIIFHEQIKDQSIVDVTGGSTMAMVANYMKPLERKRPLFIPARGGLGDLHEYQANSICVKMAQETNGDYRLLHVPDEMGPELKEKMLEQPGVKEIVSLMEKADVLIHGVGDALTMADRRKATEATKEKLKSSKAVGEAFGYYFDKNGNVIDRVDTIGISAELVKKIPSLITVAGGSSKKEAVAAFLRWIPSGWLIIDEAVARYLIEQLQENKS</sequence>
<dbReference type="OrthoDB" id="9793820at2"/>
<comment type="caution">
    <text evidence="7">The sequence shown here is derived from an EMBL/GenBank/DDBJ whole genome shotgun (WGS) entry which is preliminary data.</text>
</comment>
<evidence type="ECO:0000313" key="7">
    <source>
        <dbReference type="EMBL" id="TSJ66743.1"/>
    </source>
</evidence>
<comment type="similarity">
    <text evidence="1">Belongs to the SorC transcriptional regulatory family.</text>
</comment>
<dbReference type="Pfam" id="PF04198">
    <property type="entry name" value="Sugar-bind"/>
    <property type="match status" value="1"/>
</dbReference>
<keyword evidence="4" id="KW-0804">Transcription</keyword>
<dbReference type="InterPro" id="IPR048715">
    <property type="entry name" value="CggR_N"/>
</dbReference>
<gene>
    <name evidence="7" type="ORF">FPQ13_03355</name>
</gene>
<dbReference type="PANTHER" id="PTHR34294">
    <property type="entry name" value="TRANSCRIPTIONAL REGULATOR-RELATED"/>
    <property type="match status" value="1"/>
</dbReference>
<evidence type="ECO:0000313" key="8">
    <source>
        <dbReference type="Proteomes" id="UP000316425"/>
    </source>
</evidence>
<dbReference type="InterPro" id="IPR051054">
    <property type="entry name" value="SorC_transcr_regulators"/>
</dbReference>
<dbReference type="Pfam" id="PF21715">
    <property type="entry name" value="CggR_N"/>
    <property type="match status" value="1"/>
</dbReference>
<dbReference type="PANTHER" id="PTHR34294:SF5">
    <property type="entry name" value="CENTRAL GLYCOLYTIC GENES REGULATOR"/>
    <property type="match status" value="1"/>
</dbReference>
<dbReference type="GO" id="GO:0030246">
    <property type="term" value="F:carbohydrate binding"/>
    <property type="evidence" value="ECO:0007669"/>
    <property type="project" value="InterPro"/>
</dbReference>
<protein>
    <submittedName>
        <fullName evidence="7">Uncharacterized protein</fullName>
    </submittedName>
</protein>
<dbReference type="InterPro" id="IPR037171">
    <property type="entry name" value="NagB/RpiA_transferase-like"/>
</dbReference>
<reference evidence="7 8" key="1">
    <citation type="submission" date="2019-07" db="EMBL/GenBank/DDBJ databases">
        <title>Allobacillus sp. nov. SKP isolated from shrimp paste of Euphausiacea.</title>
        <authorList>
            <person name="Kanchanasin P."/>
            <person name="Tanasupawat S."/>
            <person name="Shi W."/>
            <person name="Wu L."/>
            <person name="Ma J."/>
        </authorList>
    </citation>
    <scope>NUCLEOTIDE SEQUENCE [LARGE SCALE GENOMIC DNA]</scope>
    <source>
        <strain evidence="7 8">SKP4-8</strain>
    </source>
</reference>
<organism evidence="7 8">
    <name type="scientific">Allobacillus salarius</name>
    <dbReference type="NCBI Taxonomy" id="1955272"/>
    <lineage>
        <taxon>Bacteria</taxon>
        <taxon>Bacillati</taxon>
        <taxon>Bacillota</taxon>
        <taxon>Bacilli</taxon>
        <taxon>Bacillales</taxon>
        <taxon>Bacillaceae</taxon>
        <taxon>Allobacillus</taxon>
    </lineage>
</organism>
<dbReference type="RefSeq" id="WP_144087907.1">
    <property type="nucleotide sequence ID" value="NZ_VMHE01000003.1"/>
</dbReference>